<evidence type="ECO:0000313" key="4">
    <source>
        <dbReference type="EMBL" id="MFC4025458.1"/>
    </source>
</evidence>
<evidence type="ECO:0000256" key="2">
    <source>
        <dbReference type="ARBA" id="ARBA00022723"/>
    </source>
</evidence>
<feature type="domain" description="Fumarylacetoacetase-like C-terminal" evidence="3">
    <location>
        <begin position="83"/>
        <end position="289"/>
    </location>
</feature>
<dbReference type="Gene3D" id="3.90.850.10">
    <property type="entry name" value="Fumarylacetoacetase-like, C-terminal domain"/>
    <property type="match status" value="1"/>
</dbReference>
<keyword evidence="5" id="KW-1185">Reference proteome</keyword>
<protein>
    <submittedName>
        <fullName evidence="4">Fumarylacetoacetate hydrolase family protein</fullName>
    </submittedName>
</protein>
<dbReference type="EMBL" id="JBHSAO010000015">
    <property type="protein sequence ID" value="MFC4025458.1"/>
    <property type="molecule type" value="Genomic_DNA"/>
</dbReference>
<keyword evidence="4" id="KW-0378">Hydrolase</keyword>
<organism evidence="4 5">
    <name type="scientific">Oceanobacillus longus</name>
    <dbReference type="NCBI Taxonomy" id="930120"/>
    <lineage>
        <taxon>Bacteria</taxon>
        <taxon>Bacillati</taxon>
        <taxon>Bacillota</taxon>
        <taxon>Bacilli</taxon>
        <taxon>Bacillales</taxon>
        <taxon>Bacillaceae</taxon>
        <taxon>Oceanobacillus</taxon>
    </lineage>
</organism>
<dbReference type="InterPro" id="IPR051121">
    <property type="entry name" value="FAH"/>
</dbReference>
<accession>A0ABV8H013</accession>
<proteinExistence type="inferred from homology"/>
<gene>
    <name evidence="4" type="ORF">ACFOUV_16845</name>
</gene>
<comment type="similarity">
    <text evidence="1">Belongs to the FAH family.</text>
</comment>
<reference evidence="5" key="1">
    <citation type="journal article" date="2019" name="Int. J. Syst. Evol. Microbiol.">
        <title>The Global Catalogue of Microorganisms (GCM) 10K type strain sequencing project: providing services to taxonomists for standard genome sequencing and annotation.</title>
        <authorList>
            <consortium name="The Broad Institute Genomics Platform"/>
            <consortium name="The Broad Institute Genome Sequencing Center for Infectious Disease"/>
            <person name="Wu L."/>
            <person name="Ma J."/>
        </authorList>
    </citation>
    <scope>NUCLEOTIDE SEQUENCE [LARGE SCALE GENOMIC DNA]</scope>
    <source>
        <strain evidence="5">IBRC-M 10703</strain>
    </source>
</reference>
<sequence length="292" mass="33296">MRLLRFSINDKGHIGVQLENRIIDLTTAAEDFKVVFPDNIESIIGKEYLVDELLGKIKEKSIDRYVVSKEELKYLPVSSSPEKIICVGVNYQEHADESNLDVLEHPVLFNKFNNSLHAHNEPIVMPKDSLENDYEAELAIMIGKEAQNITREEALQYVFGYTIANDVSSRDWQMRTHQWMLGKSVDQYCPIGPVLVTADEIDDPQQLDIQLYLNGEIRQHSNTSKMIYDCISIISYLSSHMTLRPGDIILTGTPEGVILGMDPRTRQYLQHGDETIIEIEGIGTLKNTFIRK</sequence>
<keyword evidence="2" id="KW-0479">Metal-binding</keyword>
<evidence type="ECO:0000259" key="3">
    <source>
        <dbReference type="Pfam" id="PF01557"/>
    </source>
</evidence>
<name>A0ABV8H013_9BACI</name>
<dbReference type="Pfam" id="PF01557">
    <property type="entry name" value="FAA_hydrolase"/>
    <property type="match status" value="1"/>
</dbReference>
<dbReference type="SUPFAM" id="SSF56529">
    <property type="entry name" value="FAH"/>
    <property type="match status" value="1"/>
</dbReference>
<dbReference type="Proteomes" id="UP001595772">
    <property type="component" value="Unassembled WGS sequence"/>
</dbReference>
<comment type="caution">
    <text evidence="4">The sequence shown here is derived from an EMBL/GenBank/DDBJ whole genome shotgun (WGS) entry which is preliminary data.</text>
</comment>
<evidence type="ECO:0000313" key="5">
    <source>
        <dbReference type="Proteomes" id="UP001595772"/>
    </source>
</evidence>
<dbReference type="GO" id="GO:0016787">
    <property type="term" value="F:hydrolase activity"/>
    <property type="evidence" value="ECO:0007669"/>
    <property type="project" value="UniProtKB-KW"/>
</dbReference>
<evidence type="ECO:0000256" key="1">
    <source>
        <dbReference type="ARBA" id="ARBA00010211"/>
    </source>
</evidence>
<dbReference type="PANTHER" id="PTHR42796">
    <property type="entry name" value="FUMARYLACETOACETATE HYDROLASE DOMAIN-CONTAINING PROTEIN 2A-RELATED"/>
    <property type="match status" value="1"/>
</dbReference>
<dbReference type="RefSeq" id="WP_379497952.1">
    <property type="nucleotide sequence ID" value="NZ_JBHSAO010000015.1"/>
</dbReference>
<dbReference type="InterPro" id="IPR036663">
    <property type="entry name" value="Fumarylacetoacetase_C_sf"/>
</dbReference>
<dbReference type="PANTHER" id="PTHR42796:SF4">
    <property type="entry name" value="FUMARYLACETOACETATE HYDROLASE DOMAIN-CONTAINING PROTEIN 2A"/>
    <property type="match status" value="1"/>
</dbReference>
<dbReference type="InterPro" id="IPR011234">
    <property type="entry name" value="Fumarylacetoacetase-like_C"/>
</dbReference>